<comment type="caution">
    <text evidence="2">The sequence shown here is derived from an EMBL/GenBank/DDBJ whole genome shotgun (WGS) entry which is preliminary data.</text>
</comment>
<keyword evidence="3" id="KW-1185">Reference proteome</keyword>
<dbReference type="EMBL" id="SUMB01000006">
    <property type="protein sequence ID" value="TJZ52213.1"/>
    <property type="molecule type" value="Genomic_DNA"/>
</dbReference>
<dbReference type="InterPro" id="IPR025597">
    <property type="entry name" value="DUF4345"/>
</dbReference>
<dbReference type="Proteomes" id="UP000308697">
    <property type="component" value="Unassembled WGS sequence"/>
</dbReference>
<reference evidence="2 3" key="1">
    <citation type="submission" date="2019-04" db="EMBL/GenBank/DDBJ databases">
        <title>Streptomyces piniterrae sp. nov., a heliquinomycin-producing actinomycete isolated from rhizosphere soil of Pinus yunnanensis.</title>
        <authorList>
            <person name="Zhuang X."/>
            <person name="Zhao J."/>
        </authorList>
    </citation>
    <scope>NUCLEOTIDE SEQUENCE [LARGE SCALE GENOMIC DNA]</scope>
    <source>
        <strain evidence="3">jys28</strain>
    </source>
</reference>
<keyword evidence="1" id="KW-1133">Transmembrane helix</keyword>
<feature type="transmembrane region" description="Helical" evidence="1">
    <location>
        <begin position="117"/>
        <end position="135"/>
    </location>
</feature>
<name>A0A4U0NED4_9ACTN</name>
<dbReference type="Pfam" id="PF14248">
    <property type="entry name" value="DUF4345"/>
    <property type="match status" value="1"/>
</dbReference>
<accession>A0A4U0NED4</accession>
<dbReference type="OrthoDB" id="8481950at2"/>
<gene>
    <name evidence="2" type="ORF">FCH28_19870</name>
</gene>
<keyword evidence="1" id="KW-0812">Transmembrane</keyword>
<feature type="transmembrane region" description="Helical" evidence="1">
    <location>
        <begin position="59"/>
        <end position="77"/>
    </location>
</feature>
<evidence type="ECO:0000313" key="3">
    <source>
        <dbReference type="Proteomes" id="UP000308697"/>
    </source>
</evidence>
<sequence>MTSALNLPSTLTTATTATTAALALFFLGMGLYGLAAPTALVRPFGIGLGGAAARTEVRAVYGGFGVAMAALLGWAAAGPTDALRRGAVLAVAVALLGMAGGRLAARLVEPPGSWYPSWFYFWAELTGGGLLLATTV</sequence>
<proteinExistence type="predicted"/>
<protein>
    <submittedName>
        <fullName evidence="2">DUF4345 domain-containing protein</fullName>
    </submittedName>
</protein>
<feature type="transmembrane region" description="Helical" evidence="1">
    <location>
        <begin position="86"/>
        <end position="105"/>
    </location>
</feature>
<dbReference type="AlphaFoldDB" id="A0A4U0NED4"/>
<evidence type="ECO:0000256" key="1">
    <source>
        <dbReference type="SAM" id="Phobius"/>
    </source>
</evidence>
<keyword evidence="1" id="KW-0472">Membrane</keyword>
<evidence type="ECO:0000313" key="2">
    <source>
        <dbReference type="EMBL" id="TJZ52213.1"/>
    </source>
</evidence>
<organism evidence="2 3">
    <name type="scientific">Streptomyces piniterrae</name>
    <dbReference type="NCBI Taxonomy" id="2571125"/>
    <lineage>
        <taxon>Bacteria</taxon>
        <taxon>Bacillati</taxon>
        <taxon>Actinomycetota</taxon>
        <taxon>Actinomycetes</taxon>
        <taxon>Kitasatosporales</taxon>
        <taxon>Streptomycetaceae</taxon>
        <taxon>Streptomyces</taxon>
    </lineage>
</organism>